<organism evidence="1 2">
    <name type="scientific">Deinococcus cellulosilyticus (strain DSM 18568 / NBRC 106333 / KACC 11606 / 5516J-15)</name>
    <dbReference type="NCBI Taxonomy" id="1223518"/>
    <lineage>
        <taxon>Bacteria</taxon>
        <taxon>Thermotogati</taxon>
        <taxon>Deinococcota</taxon>
        <taxon>Deinococci</taxon>
        <taxon>Deinococcales</taxon>
        <taxon>Deinococcaceae</taxon>
        <taxon>Deinococcus</taxon>
    </lineage>
</organism>
<proteinExistence type="predicted"/>
<sequence>MFPVGHVDPVNEKFSDQFLEKSVKKLVFLGDRPNIPDIFWSPTEIQLIVKWWWFALGAEIRHTMTAQRCMQYAIYVNVSVKCRIT</sequence>
<dbReference type="Proteomes" id="UP000321306">
    <property type="component" value="Unassembled WGS sequence"/>
</dbReference>
<evidence type="ECO:0000313" key="2">
    <source>
        <dbReference type="Proteomes" id="UP000321306"/>
    </source>
</evidence>
<name>A0A511N8B7_DEIC1</name>
<evidence type="ECO:0000313" key="1">
    <source>
        <dbReference type="EMBL" id="GEM48728.1"/>
    </source>
</evidence>
<dbReference type="AlphaFoldDB" id="A0A511N8B7"/>
<reference evidence="1 2" key="1">
    <citation type="submission" date="2019-07" db="EMBL/GenBank/DDBJ databases">
        <title>Whole genome shotgun sequence of Deinococcus cellulosilyticus NBRC 106333.</title>
        <authorList>
            <person name="Hosoyama A."/>
            <person name="Uohara A."/>
            <person name="Ohji S."/>
            <person name="Ichikawa N."/>
        </authorList>
    </citation>
    <scope>NUCLEOTIDE SEQUENCE [LARGE SCALE GENOMIC DNA]</scope>
    <source>
        <strain evidence="1 2">NBRC 106333</strain>
    </source>
</reference>
<keyword evidence="2" id="KW-1185">Reference proteome</keyword>
<dbReference type="EMBL" id="BJXB01000023">
    <property type="protein sequence ID" value="GEM48728.1"/>
    <property type="molecule type" value="Genomic_DNA"/>
</dbReference>
<protein>
    <submittedName>
        <fullName evidence="1">Uncharacterized protein</fullName>
    </submittedName>
</protein>
<comment type="caution">
    <text evidence="1">The sequence shown here is derived from an EMBL/GenBank/DDBJ whole genome shotgun (WGS) entry which is preliminary data.</text>
</comment>
<accession>A0A511N8B7</accession>
<gene>
    <name evidence="1" type="ORF">DC3_43630</name>
</gene>